<comment type="caution">
    <text evidence="1">The sequence shown here is derived from an EMBL/GenBank/DDBJ whole genome shotgun (WGS) entry which is preliminary data.</text>
</comment>
<dbReference type="EMBL" id="JAMZMM010000595">
    <property type="protein sequence ID" value="MCP2732424.1"/>
    <property type="molecule type" value="Genomic_DNA"/>
</dbReference>
<evidence type="ECO:0000313" key="1">
    <source>
        <dbReference type="EMBL" id="MCP2732424.1"/>
    </source>
</evidence>
<name>A0AAE3GXS4_9CYAN</name>
<proteinExistence type="predicted"/>
<sequence length="60" mass="6946">MGRTDQKMTISTILTATQVAAAFLPVEDSQLLSRSFFGENWQRQPNLNQDVKYCNNYLQY</sequence>
<protein>
    <submittedName>
        <fullName evidence="1">Uncharacterized protein</fullName>
    </submittedName>
</protein>
<keyword evidence="2" id="KW-1185">Reference proteome</keyword>
<organism evidence="1 2">
    <name type="scientific">Limnofasciculus baicalensis BBK-W-15</name>
    <dbReference type="NCBI Taxonomy" id="2699891"/>
    <lineage>
        <taxon>Bacteria</taxon>
        <taxon>Bacillati</taxon>
        <taxon>Cyanobacteriota</taxon>
        <taxon>Cyanophyceae</taxon>
        <taxon>Coleofasciculales</taxon>
        <taxon>Coleofasciculaceae</taxon>
        <taxon>Limnofasciculus</taxon>
        <taxon>Limnofasciculus baicalensis</taxon>
    </lineage>
</organism>
<dbReference type="AlphaFoldDB" id="A0AAE3GXS4"/>
<gene>
    <name evidence="1" type="ORF">NJ959_28740</name>
</gene>
<accession>A0AAE3GXS4</accession>
<dbReference type="Proteomes" id="UP001204953">
    <property type="component" value="Unassembled WGS sequence"/>
</dbReference>
<reference evidence="1" key="1">
    <citation type="submission" date="2022-06" db="EMBL/GenBank/DDBJ databases">
        <title>New cyanobacteria of genus Symplocastrum in benthos of Lake Baikal.</title>
        <authorList>
            <person name="Sorokovikova E."/>
            <person name="Tikhonova I."/>
            <person name="Krasnopeev A."/>
            <person name="Evseev P."/>
            <person name="Gladkikh A."/>
            <person name="Belykh O."/>
        </authorList>
    </citation>
    <scope>NUCLEOTIDE SEQUENCE</scope>
    <source>
        <strain evidence="1">BBK-W-15</strain>
    </source>
</reference>
<evidence type="ECO:0000313" key="2">
    <source>
        <dbReference type="Proteomes" id="UP001204953"/>
    </source>
</evidence>